<sequence length="111" mass="11861">MAILPPLPASAARLQALAALRAKCAAPIATTSQIASRRQALLSHYPPDVDVAKLAAQDHKLAGVGLIDTWKNVMEQREKAMALRGKAPRVSVVTGMAKKPEGETGKKKKRK</sequence>
<proteinExistence type="predicted"/>
<name>A0AAD5TTV7_9FUNG</name>
<organism evidence="1 2">
    <name type="scientific">Geranomyces variabilis</name>
    <dbReference type="NCBI Taxonomy" id="109894"/>
    <lineage>
        <taxon>Eukaryota</taxon>
        <taxon>Fungi</taxon>
        <taxon>Fungi incertae sedis</taxon>
        <taxon>Chytridiomycota</taxon>
        <taxon>Chytridiomycota incertae sedis</taxon>
        <taxon>Chytridiomycetes</taxon>
        <taxon>Spizellomycetales</taxon>
        <taxon>Powellomycetaceae</taxon>
        <taxon>Geranomyces</taxon>
    </lineage>
</organism>
<keyword evidence="2" id="KW-1185">Reference proteome</keyword>
<evidence type="ECO:0000313" key="2">
    <source>
        <dbReference type="Proteomes" id="UP001212152"/>
    </source>
</evidence>
<evidence type="ECO:0000313" key="1">
    <source>
        <dbReference type="EMBL" id="KAJ3185131.1"/>
    </source>
</evidence>
<dbReference type="Proteomes" id="UP001212152">
    <property type="component" value="Unassembled WGS sequence"/>
</dbReference>
<protein>
    <submittedName>
        <fullName evidence="1">Uncharacterized protein</fullName>
    </submittedName>
</protein>
<dbReference type="AlphaFoldDB" id="A0AAD5TTV7"/>
<dbReference type="EMBL" id="JADGJQ010000002">
    <property type="protein sequence ID" value="KAJ3185131.1"/>
    <property type="molecule type" value="Genomic_DNA"/>
</dbReference>
<reference evidence="1" key="1">
    <citation type="submission" date="2020-05" db="EMBL/GenBank/DDBJ databases">
        <title>Phylogenomic resolution of chytrid fungi.</title>
        <authorList>
            <person name="Stajich J.E."/>
            <person name="Amses K."/>
            <person name="Simmons R."/>
            <person name="Seto K."/>
            <person name="Myers J."/>
            <person name="Bonds A."/>
            <person name="Quandt C.A."/>
            <person name="Barry K."/>
            <person name="Liu P."/>
            <person name="Grigoriev I."/>
            <person name="Longcore J.E."/>
            <person name="James T.Y."/>
        </authorList>
    </citation>
    <scope>NUCLEOTIDE SEQUENCE</scope>
    <source>
        <strain evidence="1">JEL0379</strain>
    </source>
</reference>
<comment type="caution">
    <text evidence="1">The sequence shown here is derived from an EMBL/GenBank/DDBJ whole genome shotgun (WGS) entry which is preliminary data.</text>
</comment>
<gene>
    <name evidence="1" type="ORF">HDU87_002697</name>
</gene>
<accession>A0AAD5TTV7</accession>